<dbReference type="EMBL" id="MFBN01000048">
    <property type="protein sequence ID" value="OGD94423.1"/>
    <property type="molecule type" value="Genomic_DNA"/>
</dbReference>
<reference evidence="2 3" key="1">
    <citation type="journal article" date="2016" name="Nat. Commun.">
        <title>Thousands of microbial genomes shed light on interconnected biogeochemical processes in an aquifer system.</title>
        <authorList>
            <person name="Anantharaman K."/>
            <person name="Brown C.T."/>
            <person name="Hug L.A."/>
            <person name="Sharon I."/>
            <person name="Castelle C.J."/>
            <person name="Probst A.J."/>
            <person name="Thomas B.C."/>
            <person name="Singh A."/>
            <person name="Wilkins M.J."/>
            <person name="Karaoz U."/>
            <person name="Brodie E.L."/>
            <person name="Williams K.H."/>
            <person name="Hubbard S.S."/>
            <person name="Banfield J.F."/>
        </authorList>
    </citation>
    <scope>NUCLEOTIDE SEQUENCE [LARGE SCALE GENOMIC DNA]</scope>
</reference>
<feature type="transmembrane region" description="Helical" evidence="1">
    <location>
        <begin position="339"/>
        <end position="358"/>
    </location>
</feature>
<evidence type="ECO:0008006" key="4">
    <source>
        <dbReference type="Google" id="ProtNLM"/>
    </source>
</evidence>
<dbReference type="Proteomes" id="UP000178336">
    <property type="component" value="Unassembled WGS sequence"/>
</dbReference>
<keyword evidence="1" id="KW-0472">Membrane</keyword>
<feature type="transmembrane region" description="Helical" evidence="1">
    <location>
        <begin position="315"/>
        <end position="333"/>
    </location>
</feature>
<name>A0A1F5GRC1_9BACT</name>
<feature type="transmembrane region" description="Helical" evidence="1">
    <location>
        <begin position="144"/>
        <end position="162"/>
    </location>
</feature>
<feature type="transmembrane region" description="Helical" evidence="1">
    <location>
        <begin position="169"/>
        <end position="195"/>
    </location>
</feature>
<feature type="transmembrane region" description="Helical" evidence="1">
    <location>
        <begin position="121"/>
        <end position="138"/>
    </location>
</feature>
<proteinExistence type="predicted"/>
<keyword evidence="1" id="KW-1133">Transmembrane helix</keyword>
<feature type="transmembrane region" description="Helical" evidence="1">
    <location>
        <begin position="12"/>
        <end position="29"/>
    </location>
</feature>
<comment type="caution">
    <text evidence="2">The sequence shown here is derived from an EMBL/GenBank/DDBJ whole genome shotgun (WGS) entry which is preliminary data.</text>
</comment>
<dbReference type="STRING" id="1797724.A3A48_03050"/>
<evidence type="ECO:0000313" key="3">
    <source>
        <dbReference type="Proteomes" id="UP000178336"/>
    </source>
</evidence>
<feature type="transmembrane region" description="Helical" evidence="1">
    <location>
        <begin position="201"/>
        <end position="224"/>
    </location>
</feature>
<feature type="transmembrane region" description="Helical" evidence="1">
    <location>
        <begin position="365"/>
        <end position="386"/>
    </location>
</feature>
<accession>A0A1F5GRC1</accession>
<gene>
    <name evidence="2" type="ORF">A3A48_03050</name>
</gene>
<feature type="transmembrane region" description="Helical" evidence="1">
    <location>
        <begin position="66"/>
        <end position="86"/>
    </location>
</feature>
<evidence type="ECO:0000256" key="1">
    <source>
        <dbReference type="SAM" id="Phobius"/>
    </source>
</evidence>
<protein>
    <recommendedName>
        <fullName evidence="4">Glycosyltransferase RgtA/B/C/D-like domain-containing protein</fullName>
    </recommendedName>
</protein>
<keyword evidence="1" id="KW-0812">Transmembrane</keyword>
<dbReference type="AlphaFoldDB" id="A0A1F5GRC1"/>
<organism evidence="2 3">
    <name type="scientific">Candidatus Curtissbacteria bacterium RIFCSPLOWO2_01_FULL_37_9</name>
    <dbReference type="NCBI Taxonomy" id="1797724"/>
    <lineage>
        <taxon>Bacteria</taxon>
        <taxon>Candidatus Curtissiibacteriota</taxon>
    </lineage>
</organism>
<sequence length="388" mass="45034">MFKNLFSFKNNYWLLTYLFIPLFAFNIIISGEQQYVYLAHAFSKFSFSLVELPKTLYDFSYFNGKYYWPIGPFPAVLLLPFVLIFNTNFSEGFIKFPLTIINLYLVYKICQSLKLQNSKALFVAIFFIFGSIYTPVASLPYSSYFAHITATTLLLIALLEFLNRRRYLLIGLTLSLAFLARPTTLSAVLFFLYFLKQKPDFLYNIFKLTLPILLSLIFTAYYNYARFGSILDSGYQYQLIPEESVQRRAGGLFSTNYIPKNLYYLIFKPPDLVLTESHPKFPFLKYNPYGMSIFILSPILLLIVRTDSKRKIVKISFITILATLIPILLYYGIGWRQIGYRYALDFAPFLLIPLVIALKKINIKTIGILVLSGVLITWFFIFEFLAGL</sequence>
<evidence type="ECO:0000313" key="2">
    <source>
        <dbReference type="EMBL" id="OGD94423.1"/>
    </source>
</evidence>